<feature type="domain" description="Protein kinase" evidence="17">
    <location>
        <begin position="34"/>
        <end position="255"/>
    </location>
</feature>
<keyword evidence="10" id="KW-0539">Nucleus</keyword>
<protein>
    <recommendedName>
        <fullName evidence="12">Cyclin-dependent kinase 2 homolog</fullName>
        <ecNumber evidence="4">2.7.11.22</ecNumber>
        <ecNumber evidence="3">2.7.11.23</ecNumber>
    </recommendedName>
    <alternativeName>
        <fullName evidence="13">Cell division control protein 2 homolog</fullName>
    </alternativeName>
    <alternativeName>
        <fullName evidence="14">cdc2-related kinase 2</fullName>
    </alternativeName>
</protein>
<evidence type="ECO:0000256" key="12">
    <source>
        <dbReference type="ARBA" id="ARBA00039612"/>
    </source>
</evidence>
<evidence type="ECO:0000256" key="8">
    <source>
        <dbReference type="ARBA" id="ARBA00022777"/>
    </source>
</evidence>
<dbReference type="EMBL" id="JBDODL010000181">
    <property type="protein sequence ID" value="MES1919025.1"/>
    <property type="molecule type" value="Genomic_DNA"/>
</dbReference>
<accession>A0ABV2AH66</accession>
<evidence type="ECO:0000256" key="9">
    <source>
        <dbReference type="ARBA" id="ARBA00022840"/>
    </source>
</evidence>
<dbReference type="InterPro" id="IPR011009">
    <property type="entry name" value="Kinase-like_dom_sf"/>
</dbReference>
<evidence type="ECO:0000256" key="13">
    <source>
        <dbReference type="ARBA" id="ARBA00041902"/>
    </source>
</evidence>
<evidence type="ECO:0000259" key="17">
    <source>
        <dbReference type="PROSITE" id="PS50011"/>
    </source>
</evidence>
<dbReference type="Gene3D" id="1.10.510.10">
    <property type="entry name" value="Transferase(Phosphotransferase) domain 1"/>
    <property type="match status" value="1"/>
</dbReference>
<feature type="binding site" evidence="15">
    <location>
        <position position="62"/>
    </location>
    <ligand>
        <name>ATP</name>
        <dbReference type="ChEBI" id="CHEBI:30616"/>
    </ligand>
</feature>
<evidence type="ECO:0000256" key="2">
    <source>
        <dbReference type="ARBA" id="ARBA00006485"/>
    </source>
</evidence>
<dbReference type="EC" id="2.7.11.23" evidence="3"/>
<keyword evidence="9 15" id="KW-0067">ATP-binding</keyword>
<keyword evidence="8 18" id="KW-0418">Kinase</keyword>
<evidence type="ECO:0000256" key="3">
    <source>
        <dbReference type="ARBA" id="ARBA00012409"/>
    </source>
</evidence>
<reference evidence="18 19" key="1">
    <citation type="journal article" date="2024" name="BMC Biol.">
        <title>Comparative genomics of Ascetosporea gives new insight into the evolutionary basis for animal parasitism in Rhizaria.</title>
        <authorList>
            <person name="Hiltunen Thoren M."/>
            <person name="Onut-Brannstrom I."/>
            <person name="Alfjorden A."/>
            <person name="Peckova H."/>
            <person name="Swords F."/>
            <person name="Hooper C."/>
            <person name="Holzer A.S."/>
            <person name="Bass D."/>
            <person name="Burki F."/>
        </authorList>
    </citation>
    <scope>NUCLEOTIDE SEQUENCE [LARGE SCALE GENOMIC DNA]</scope>
    <source>
        <strain evidence="18">20-A016</strain>
    </source>
</reference>
<dbReference type="GO" id="GO:0004740">
    <property type="term" value="F:pyruvate dehydrogenase (acetyl-transferring) kinase activity"/>
    <property type="evidence" value="ECO:0007669"/>
    <property type="project" value="UniProtKB-EC"/>
</dbReference>
<keyword evidence="7 15" id="KW-0547">Nucleotide-binding</keyword>
<dbReference type="PROSITE" id="PS00107">
    <property type="entry name" value="PROTEIN_KINASE_ATP"/>
    <property type="match status" value="1"/>
</dbReference>
<organism evidence="18 19">
    <name type="scientific">Bonamia ostreae</name>
    <dbReference type="NCBI Taxonomy" id="126728"/>
    <lineage>
        <taxon>Eukaryota</taxon>
        <taxon>Sar</taxon>
        <taxon>Rhizaria</taxon>
        <taxon>Endomyxa</taxon>
        <taxon>Ascetosporea</taxon>
        <taxon>Haplosporida</taxon>
        <taxon>Bonamia</taxon>
    </lineage>
</organism>
<evidence type="ECO:0000256" key="16">
    <source>
        <dbReference type="RuleBase" id="RU000304"/>
    </source>
</evidence>
<dbReference type="SMART" id="SM00220">
    <property type="entry name" value="S_TKc"/>
    <property type="match status" value="1"/>
</dbReference>
<evidence type="ECO:0000256" key="4">
    <source>
        <dbReference type="ARBA" id="ARBA00012425"/>
    </source>
</evidence>
<keyword evidence="19" id="KW-1185">Reference proteome</keyword>
<evidence type="ECO:0000256" key="11">
    <source>
        <dbReference type="ARBA" id="ARBA00038543"/>
    </source>
</evidence>
<evidence type="ECO:0000256" key="7">
    <source>
        <dbReference type="ARBA" id="ARBA00022741"/>
    </source>
</evidence>
<dbReference type="Pfam" id="PF00069">
    <property type="entry name" value="Pkinase"/>
    <property type="match status" value="1"/>
</dbReference>
<evidence type="ECO:0000256" key="15">
    <source>
        <dbReference type="PROSITE-ProRule" id="PRU10141"/>
    </source>
</evidence>
<evidence type="ECO:0000256" key="5">
    <source>
        <dbReference type="ARBA" id="ARBA00022527"/>
    </source>
</evidence>
<dbReference type="Proteomes" id="UP001439008">
    <property type="component" value="Unassembled WGS sequence"/>
</dbReference>
<dbReference type="PROSITE" id="PS00108">
    <property type="entry name" value="PROTEIN_KINASE_ST"/>
    <property type="match status" value="1"/>
</dbReference>
<proteinExistence type="inferred from homology"/>
<evidence type="ECO:0000256" key="6">
    <source>
        <dbReference type="ARBA" id="ARBA00022679"/>
    </source>
</evidence>
<evidence type="ECO:0000256" key="14">
    <source>
        <dbReference type="ARBA" id="ARBA00042858"/>
    </source>
</evidence>
<dbReference type="InterPro" id="IPR017441">
    <property type="entry name" value="Protein_kinase_ATP_BS"/>
</dbReference>
<evidence type="ECO:0000313" key="19">
    <source>
        <dbReference type="Proteomes" id="UP001439008"/>
    </source>
</evidence>
<comment type="similarity">
    <text evidence="2">Belongs to the protein kinase superfamily. CMGC Ser/Thr protein kinase family. CDC2/CDKX subfamily.</text>
</comment>
<dbReference type="PANTHER" id="PTHR24056:SF233">
    <property type="entry name" value="CYCLIN-DEPENDENT KINASE 9"/>
    <property type="match status" value="1"/>
</dbReference>
<gene>
    <name evidence="18" type="primary">CDKC1</name>
    <name evidence="18" type="ORF">MHBO_000903</name>
</gene>
<evidence type="ECO:0000256" key="10">
    <source>
        <dbReference type="ARBA" id="ARBA00023242"/>
    </source>
</evidence>
<dbReference type="InterPro" id="IPR000719">
    <property type="entry name" value="Prot_kinase_dom"/>
</dbReference>
<dbReference type="Gene3D" id="3.30.200.20">
    <property type="entry name" value="Phosphorylase Kinase, domain 1"/>
    <property type="match status" value="1"/>
</dbReference>
<dbReference type="InterPro" id="IPR008271">
    <property type="entry name" value="Ser/Thr_kinase_AS"/>
</dbReference>
<sequence length="255" mass="29079">MEHSLEATSFSRPNKERWLGDHDINTFKQEIKSSRRIKKIGEGTYGAVFKTESPTGMNVALKKINLENEHEGFPITALREIKMLKAIRHPNIISLLDVIPVHTGGRRPDFHLIFEYLDHDLAGLMASGEVVLQEQHVKHCLYELLRGLEYLHNRCKLIHRDVKLSNILVGKDGSIKIADFGLARQHYSDKRDYTGRVVTLWYRAPELLLGIKNYSTAIDIWAAGCVFSEIVFGKPAFPGETEIQQLTLICKVLFE</sequence>
<keyword evidence="6 18" id="KW-0808">Transferase</keyword>
<comment type="subunit">
    <text evidence="11">May form a complex composed of at least the catalytic subunit CRK2 and a cyclin.</text>
</comment>
<comment type="subcellular location">
    <subcellularLocation>
        <location evidence="1">Nucleus</location>
    </subcellularLocation>
</comment>
<keyword evidence="5 16" id="KW-0723">Serine/threonine-protein kinase</keyword>
<dbReference type="InterPro" id="IPR050108">
    <property type="entry name" value="CDK"/>
</dbReference>
<dbReference type="PROSITE" id="PS50011">
    <property type="entry name" value="PROTEIN_KINASE_DOM"/>
    <property type="match status" value="1"/>
</dbReference>
<dbReference type="PIRSF" id="PIRSF000654">
    <property type="entry name" value="Integrin-linked_kinase"/>
    <property type="match status" value="1"/>
</dbReference>
<dbReference type="PANTHER" id="PTHR24056">
    <property type="entry name" value="CELL DIVISION PROTEIN KINASE"/>
    <property type="match status" value="1"/>
</dbReference>
<comment type="caution">
    <text evidence="18">The sequence shown here is derived from an EMBL/GenBank/DDBJ whole genome shotgun (WGS) entry which is preliminary data.</text>
</comment>
<evidence type="ECO:0000313" key="18">
    <source>
        <dbReference type="EMBL" id="MES1919025.1"/>
    </source>
</evidence>
<dbReference type="EC" id="2.7.11.22" evidence="4"/>
<name>A0ABV2AH66_9EUKA</name>
<evidence type="ECO:0000256" key="1">
    <source>
        <dbReference type="ARBA" id="ARBA00004123"/>
    </source>
</evidence>
<dbReference type="SUPFAM" id="SSF56112">
    <property type="entry name" value="Protein kinase-like (PK-like)"/>
    <property type="match status" value="1"/>
</dbReference>